<dbReference type="InterPro" id="IPR010982">
    <property type="entry name" value="Lambda_DNA-bd_dom_sf"/>
</dbReference>
<sequence length="114" mass="13001">MNIIGQNIRKLRKAVGLTQIEFAKQINVSQGTLSDIEQGNCNPSMDTILSIHNQFEVTLDWLLKGSQRNSSHQIIMADLSSKELQLLNILRQMKPEDKEELLQYALIKSKHIKS</sequence>
<dbReference type="Gene3D" id="1.10.260.40">
    <property type="entry name" value="lambda repressor-like DNA-binding domains"/>
    <property type="match status" value="1"/>
</dbReference>
<keyword evidence="4" id="KW-1185">Reference proteome</keyword>
<name>A0ABY1K908_9BACL</name>
<reference evidence="3 4" key="1">
    <citation type="submission" date="2017-01" db="EMBL/GenBank/DDBJ databases">
        <authorList>
            <person name="Varghese N."/>
            <person name="Submissions S."/>
        </authorList>
    </citation>
    <scope>NUCLEOTIDE SEQUENCE [LARGE SCALE GENOMIC DNA]</scope>
    <source>
        <strain evidence="3 4">ATCC 23464</strain>
    </source>
</reference>
<dbReference type="Proteomes" id="UP000186666">
    <property type="component" value="Unassembled WGS sequence"/>
</dbReference>
<dbReference type="Pfam" id="PF01381">
    <property type="entry name" value="HTH_3"/>
    <property type="match status" value="1"/>
</dbReference>
<comment type="caution">
    <text evidence="3">The sequence shown here is derived from an EMBL/GenBank/DDBJ whole genome shotgun (WGS) entry which is preliminary data.</text>
</comment>
<evidence type="ECO:0000313" key="3">
    <source>
        <dbReference type="EMBL" id="SIR43920.1"/>
    </source>
</evidence>
<dbReference type="SMART" id="SM00530">
    <property type="entry name" value="HTH_XRE"/>
    <property type="match status" value="1"/>
</dbReference>
<dbReference type="PROSITE" id="PS50943">
    <property type="entry name" value="HTH_CROC1"/>
    <property type="match status" value="1"/>
</dbReference>
<dbReference type="RefSeq" id="WP_068591871.1">
    <property type="nucleotide sequence ID" value="NZ_FTNK01000014.1"/>
</dbReference>
<dbReference type="SUPFAM" id="SSF47413">
    <property type="entry name" value="lambda repressor-like DNA-binding domains"/>
    <property type="match status" value="1"/>
</dbReference>
<dbReference type="PANTHER" id="PTHR46558:SF11">
    <property type="entry name" value="HTH-TYPE TRANSCRIPTIONAL REGULATOR XRE"/>
    <property type="match status" value="1"/>
</dbReference>
<dbReference type="CDD" id="cd00093">
    <property type="entry name" value="HTH_XRE"/>
    <property type="match status" value="1"/>
</dbReference>
<organism evidence="3 4">
    <name type="scientific">Paenibacillus macquariensis</name>
    <dbReference type="NCBI Taxonomy" id="948756"/>
    <lineage>
        <taxon>Bacteria</taxon>
        <taxon>Bacillati</taxon>
        <taxon>Bacillota</taxon>
        <taxon>Bacilli</taxon>
        <taxon>Bacillales</taxon>
        <taxon>Paenibacillaceae</taxon>
        <taxon>Paenibacillus</taxon>
    </lineage>
</organism>
<dbReference type="InterPro" id="IPR001387">
    <property type="entry name" value="Cro/C1-type_HTH"/>
</dbReference>
<keyword evidence="1" id="KW-0238">DNA-binding</keyword>
<evidence type="ECO:0000313" key="4">
    <source>
        <dbReference type="Proteomes" id="UP000186666"/>
    </source>
</evidence>
<dbReference type="PANTHER" id="PTHR46558">
    <property type="entry name" value="TRACRIPTIONAL REGULATORY PROTEIN-RELATED-RELATED"/>
    <property type="match status" value="1"/>
</dbReference>
<dbReference type="EMBL" id="FTNK01000014">
    <property type="protein sequence ID" value="SIR43920.1"/>
    <property type="molecule type" value="Genomic_DNA"/>
</dbReference>
<proteinExistence type="predicted"/>
<evidence type="ECO:0000259" key="2">
    <source>
        <dbReference type="PROSITE" id="PS50943"/>
    </source>
</evidence>
<feature type="domain" description="HTH cro/C1-type" evidence="2">
    <location>
        <begin position="8"/>
        <end position="62"/>
    </location>
</feature>
<protein>
    <submittedName>
        <fullName evidence="3">Transcriptional regulator, contains XRE-family HTH domain</fullName>
    </submittedName>
</protein>
<evidence type="ECO:0000256" key="1">
    <source>
        <dbReference type="ARBA" id="ARBA00023125"/>
    </source>
</evidence>
<gene>
    <name evidence="3" type="ORF">SAMN05421578_11417</name>
</gene>
<accession>A0ABY1K908</accession>